<proteinExistence type="predicted"/>
<dbReference type="InParanoid" id="G5AZW9"/>
<accession>G5AZW9</accession>
<name>G5AZW9_HETGA</name>
<dbReference type="STRING" id="10181.G5AZW9"/>
<protein>
    <submittedName>
        <fullName evidence="1">Arrestin domain-containing protein 4</fullName>
    </submittedName>
</protein>
<dbReference type="Proteomes" id="UP000006813">
    <property type="component" value="Unassembled WGS sequence"/>
</dbReference>
<gene>
    <name evidence="1" type="ORF">GW7_13788</name>
</gene>
<reference evidence="1 2" key="1">
    <citation type="journal article" date="2011" name="Nature">
        <title>Genome sequencing reveals insights into physiology and longevity of the naked mole rat.</title>
        <authorList>
            <person name="Kim E.B."/>
            <person name="Fang X."/>
            <person name="Fushan A.A."/>
            <person name="Huang Z."/>
            <person name="Lobanov A.V."/>
            <person name="Han L."/>
            <person name="Marino S.M."/>
            <person name="Sun X."/>
            <person name="Turanov A.A."/>
            <person name="Yang P."/>
            <person name="Yim S.H."/>
            <person name="Zhao X."/>
            <person name="Kasaikina M.V."/>
            <person name="Stoletzki N."/>
            <person name="Peng C."/>
            <person name="Polak P."/>
            <person name="Xiong Z."/>
            <person name="Kiezun A."/>
            <person name="Zhu Y."/>
            <person name="Chen Y."/>
            <person name="Kryukov G.V."/>
            <person name="Zhang Q."/>
            <person name="Peshkin L."/>
            <person name="Yang L."/>
            <person name="Bronson R.T."/>
            <person name="Buffenstein R."/>
            <person name="Wang B."/>
            <person name="Han C."/>
            <person name="Li Q."/>
            <person name="Chen L."/>
            <person name="Zhao W."/>
            <person name="Sunyaev S.R."/>
            <person name="Park T.J."/>
            <person name="Zhang G."/>
            <person name="Wang J."/>
            <person name="Gladyshev V.N."/>
        </authorList>
    </citation>
    <scope>NUCLEOTIDE SEQUENCE [LARGE SCALE GENOMIC DNA]</scope>
</reference>
<evidence type="ECO:0000313" key="1">
    <source>
        <dbReference type="EMBL" id="EHB02580.1"/>
    </source>
</evidence>
<evidence type="ECO:0000313" key="2">
    <source>
        <dbReference type="Proteomes" id="UP000006813"/>
    </source>
</evidence>
<dbReference type="AlphaFoldDB" id="G5AZW9"/>
<sequence>MGGEVLFLVVIGSRGGVKILGLVFEDLHEGCYHSGEMVARHVLLEVCKPVALCALRFEVQCQAAALEVEYPKVCLSLCESVAYEGVIFFTARKT</sequence>
<dbReference type="EMBL" id="JH167702">
    <property type="protein sequence ID" value="EHB02580.1"/>
    <property type="molecule type" value="Genomic_DNA"/>
</dbReference>
<organism evidence="1 2">
    <name type="scientific">Heterocephalus glaber</name>
    <name type="common">Naked mole rat</name>
    <dbReference type="NCBI Taxonomy" id="10181"/>
    <lineage>
        <taxon>Eukaryota</taxon>
        <taxon>Metazoa</taxon>
        <taxon>Chordata</taxon>
        <taxon>Craniata</taxon>
        <taxon>Vertebrata</taxon>
        <taxon>Euteleostomi</taxon>
        <taxon>Mammalia</taxon>
        <taxon>Eutheria</taxon>
        <taxon>Euarchontoglires</taxon>
        <taxon>Glires</taxon>
        <taxon>Rodentia</taxon>
        <taxon>Hystricomorpha</taxon>
        <taxon>Bathyergidae</taxon>
        <taxon>Heterocephalus</taxon>
    </lineage>
</organism>